<reference evidence="2" key="2">
    <citation type="submission" date="2020-09" db="EMBL/GenBank/DDBJ databases">
        <authorList>
            <person name="Sun Q."/>
            <person name="Ohkuma M."/>
        </authorList>
    </citation>
    <scope>NUCLEOTIDE SEQUENCE</scope>
    <source>
        <strain evidence="2">JCM 4790</strain>
    </source>
</reference>
<evidence type="ECO:0000313" key="2">
    <source>
        <dbReference type="EMBL" id="GGY13553.1"/>
    </source>
</evidence>
<dbReference type="Pfam" id="PF01548">
    <property type="entry name" value="DEDD_Tnp_IS110"/>
    <property type="match status" value="1"/>
</dbReference>
<organism evidence="2 3">
    <name type="scientific">Streptomyces minutiscleroticus</name>
    <dbReference type="NCBI Taxonomy" id="68238"/>
    <lineage>
        <taxon>Bacteria</taxon>
        <taxon>Bacillati</taxon>
        <taxon>Actinomycetota</taxon>
        <taxon>Actinomycetes</taxon>
        <taxon>Kitasatosporales</taxon>
        <taxon>Streptomycetaceae</taxon>
        <taxon>Streptomyces</taxon>
    </lineage>
</organism>
<comment type="caution">
    <text evidence="2">The sequence shown here is derived from an EMBL/GenBank/DDBJ whole genome shotgun (WGS) entry which is preliminary data.</text>
</comment>
<feature type="domain" description="Transposase IS110-like N-terminal" evidence="1">
    <location>
        <begin position="16"/>
        <end position="103"/>
    </location>
</feature>
<evidence type="ECO:0000259" key="1">
    <source>
        <dbReference type="Pfam" id="PF01548"/>
    </source>
</evidence>
<dbReference type="GO" id="GO:0003677">
    <property type="term" value="F:DNA binding"/>
    <property type="evidence" value="ECO:0007669"/>
    <property type="project" value="InterPro"/>
</dbReference>
<gene>
    <name evidence="2" type="ORF">GCM10010358_77270</name>
</gene>
<dbReference type="EMBL" id="BMVU01000090">
    <property type="protein sequence ID" value="GGY13553.1"/>
    <property type="molecule type" value="Genomic_DNA"/>
</dbReference>
<sequence length="123" mass="13593">MARQDVKDEVLYLRAAGVDLGKQFLLACVRTPGAKRAGTWSLDTERFGTTPAEIRKLLARLLEHRVEVVVLEATSDYWRHLYCTLQPHLNLMLVNPAHLKGIAGAGVIPVTPRSSPGRAPPAW</sequence>
<dbReference type="Proteomes" id="UP000619244">
    <property type="component" value="Unassembled WGS sequence"/>
</dbReference>
<reference evidence="2" key="1">
    <citation type="journal article" date="2014" name="Int. J. Syst. Evol. Microbiol.">
        <title>Complete genome sequence of Corynebacterium casei LMG S-19264T (=DSM 44701T), isolated from a smear-ripened cheese.</title>
        <authorList>
            <consortium name="US DOE Joint Genome Institute (JGI-PGF)"/>
            <person name="Walter F."/>
            <person name="Albersmeier A."/>
            <person name="Kalinowski J."/>
            <person name="Ruckert C."/>
        </authorList>
    </citation>
    <scope>NUCLEOTIDE SEQUENCE</scope>
    <source>
        <strain evidence="2">JCM 4790</strain>
    </source>
</reference>
<evidence type="ECO:0000313" key="3">
    <source>
        <dbReference type="Proteomes" id="UP000619244"/>
    </source>
</evidence>
<name>A0A918P1M7_9ACTN</name>
<dbReference type="GO" id="GO:0004803">
    <property type="term" value="F:transposase activity"/>
    <property type="evidence" value="ECO:0007669"/>
    <property type="project" value="InterPro"/>
</dbReference>
<keyword evidence="3" id="KW-1185">Reference proteome</keyword>
<dbReference type="GO" id="GO:0006313">
    <property type="term" value="P:DNA transposition"/>
    <property type="evidence" value="ECO:0007669"/>
    <property type="project" value="InterPro"/>
</dbReference>
<dbReference type="InterPro" id="IPR002525">
    <property type="entry name" value="Transp_IS110-like_N"/>
</dbReference>
<proteinExistence type="predicted"/>
<protein>
    <recommendedName>
        <fullName evidence="1">Transposase IS110-like N-terminal domain-containing protein</fullName>
    </recommendedName>
</protein>
<accession>A0A918P1M7</accession>
<dbReference type="AlphaFoldDB" id="A0A918P1M7"/>